<accession>A0A068XU49</accession>
<gene>
    <name evidence="2" type="ORF">EmuJ_001172700</name>
</gene>
<dbReference type="AlphaFoldDB" id="A0A068XU49"/>
<name>A0A068XU49_ECHMU</name>
<proteinExistence type="predicted"/>
<evidence type="ECO:0000256" key="1">
    <source>
        <dbReference type="SAM" id="MobiDB-lite"/>
    </source>
</evidence>
<evidence type="ECO:0000313" key="3">
    <source>
        <dbReference type="Proteomes" id="UP000017246"/>
    </source>
</evidence>
<organism evidence="2 3">
    <name type="scientific">Echinococcus multilocularis</name>
    <name type="common">Fox tapeworm</name>
    <dbReference type="NCBI Taxonomy" id="6211"/>
    <lineage>
        <taxon>Eukaryota</taxon>
        <taxon>Metazoa</taxon>
        <taxon>Spiralia</taxon>
        <taxon>Lophotrochozoa</taxon>
        <taxon>Platyhelminthes</taxon>
        <taxon>Cestoda</taxon>
        <taxon>Eucestoda</taxon>
        <taxon>Cyclophyllidea</taxon>
        <taxon>Taeniidae</taxon>
        <taxon>Echinococcus</taxon>
    </lineage>
</organism>
<dbReference type="EMBL" id="LN902841">
    <property type="protein sequence ID" value="CDS35778.1"/>
    <property type="molecule type" value="Genomic_DNA"/>
</dbReference>
<keyword evidence="3" id="KW-1185">Reference proteome</keyword>
<feature type="compositionally biased region" description="Pro residues" evidence="1">
    <location>
        <begin position="30"/>
        <end position="43"/>
    </location>
</feature>
<evidence type="ECO:0000313" key="2">
    <source>
        <dbReference type="EMBL" id="CDS35778.1"/>
    </source>
</evidence>
<reference evidence="2" key="1">
    <citation type="journal article" date="2013" name="Nature">
        <title>The genomes of four tapeworm species reveal adaptations to parasitism.</title>
        <authorList>
            <person name="Tsai I.J."/>
            <person name="Zarowiecki M."/>
            <person name="Holroyd N."/>
            <person name="Garciarrubio A."/>
            <person name="Sanchez-Flores A."/>
            <person name="Brooks K.L."/>
            <person name="Tracey A."/>
            <person name="Bobes R.J."/>
            <person name="Fragoso G."/>
            <person name="Sciutto E."/>
            <person name="Aslett M."/>
            <person name="Beasley H."/>
            <person name="Bennett H.M."/>
            <person name="Cai J."/>
            <person name="Camicia F."/>
            <person name="Clark R."/>
            <person name="Cucher M."/>
            <person name="De Silva N."/>
            <person name="Day T.A."/>
            <person name="Deplazes P."/>
            <person name="Estrada K."/>
            <person name="Fernandez C."/>
            <person name="Holland P.W."/>
            <person name="Hou J."/>
            <person name="Hu S."/>
            <person name="Huckvale T."/>
            <person name="Hung S.S."/>
            <person name="Kamenetzky L."/>
            <person name="Keane J.A."/>
            <person name="Kiss F."/>
            <person name="Koziol U."/>
            <person name="Lambert O."/>
            <person name="Liu K."/>
            <person name="Luo X."/>
            <person name="Luo Y."/>
            <person name="Macchiaroli N."/>
            <person name="Nichol S."/>
            <person name="Paps J."/>
            <person name="Parkinson J."/>
            <person name="Pouchkina-Stantcheva N."/>
            <person name="Riddiford N."/>
            <person name="Rosenzvit M."/>
            <person name="Salinas G."/>
            <person name="Wasmuth J.D."/>
            <person name="Zamanian M."/>
            <person name="Zheng Y."/>
            <person name="Cai X."/>
            <person name="Soberon X."/>
            <person name="Olson P.D."/>
            <person name="Laclette J.P."/>
            <person name="Brehm K."/>
            <person name="Berriman M."/>
            <person name="Garciarrubio A."/>
            <person name="Bobes R.J."/>
            <person name="Fragoso G."/>
            <person name="Sanchez-Flores A."/>
            <person name="Estrada K."/>
            <person name="Cevallos M.A."/>
            <person name="Morett E."/>
            <person name="Gonzalez V."/>
            <person name="Portillo T."/>
            <person name="Ochoa-Leyva A."/>
            <person name="Jose M.V."/>
            <person name="Sciutto E."/>
            <person name="Landa A."/>
            <person name="Jimenez L."/>
            <person name="Valdes V."/>
            <person name="Carrero J.C."/>
            <person name="Larralde C."/>
            <person name="Morales-Montor J."/>
            <person name="Limon-Lason J."/>
            <person name="Soberon X."/>
            <person name="Laclette J.P."/>
        </authorList>
    </citation>
    <scope>NUCLEOTIDE SEQUENCE [LARGE SCALE GENOMIC DNA]</scope>
</reference>
<feature type="region of interest" description="Disordered" evidence="1">
    <location>
        <begin position="26"/>
        <end position="121"/>
    </location>
</feature>
<feature type="compositionally biased region" description="Polar residues" evidence="1">
    <location>
        <begin position="80"/>
        <end position="89"/>
    </location>
</feature>
<sequence length="121" mass="12325">MGAAPFSVLSPIVPLFEMDHAYVLVSQQQQPPPQPPLPLPPPTTNDSILKFPTLSEDLDGSAAPKLLSNPESVDHLDQNHPLSASTSSEVGGKFSDSTIEGGGGGASSVGGSAATVMTTDS</sequence>
<reference evidence="2" key="2">
    <citation type="submission" date="2015-11" db="EMBL/GenBank/DDBJ databases">
        <authorList>
            <person name="Zhang Y."/>
            <person name="Guo Z."/>
        </authorList>
    </citation>
    <scope>NUCLEOTIDE SEQUENCE</scope>
</reference>
<protein>
    <submittedName>
        <fullName evidence="2">Expressed protein</fullName>
    </submittedName>
</protein>
<dbReference type="Proteomes" id="UP000017246">
    <property type="component" value="Unassembled WGS sequence"/>
</dbReference>